<proteinExistence type="predicted"/>
<gene>
    <name evidence="1" type="ORF">I9W95_00920</name>
</gene>
<dbReference type="Proteomes" id="UP000714380">
    <property type="component" value="Unassembled WGS sequence"/>
</dbReference>
<comment type="caution">
    <text evidence="1">The sequence shown here is derived from an EMBL/GenBank/DDBJ whole genome shotgun (WGS) entry which is preliminary data.</text>
</comment>
<name>A0ABS7ZKB1_9GAMM</name>
<evidence type="ECO:0000313" key="1">
    <source>
        <dbReference type="EMBL" id="MCA6062159.1"/>
    </source>
</evidence>
<sequence length="284" mass="30255">MRVFNDLLERQLTAGITEQTAAVSFSELPLGSYSISVAVYDGEDLIATGSGSAQVTADSTTTVSLLLSPLTGGLDVAICLPDIATQYFNGSGSGELVHIENPALEPGDEQPAAQVYHSAMDAISQLTFDYRVGDGVIPIVGENELIPLHTDHGARLIISDGDDTLMELAGCNTQLLVSRNSGRINLWYVMPEAYHGEIDVQMQGMTLGSIISEHLAMVVTLTDSDGDAGISSAETLSDIDFARLEEQKLTLGVPLPSEFTGMTGLLLSEPDSMIEQALFYSHTQ</sequence>
<evidence type="ECO:0000313" key="2">
    <source>
        <dbReference type="Proteomes" id="UP000714380"/>
    </source>
</evidence>
<accession>A0ABS7ZKB1</accession>
<keyword evidence="2" id="KW-1185">Reference proteome</keyword>
<organism evidence="1 2">
    <name type="scientific">Thalassolituus marinus</name>
    <dbReference type="NCBI Taxonomy" id="671053"/>
    <lineage>
        <taxon>Bacteria</taxon>
        <taxon>Pseudomonadati</taxon>
        <taxon>Pseudomonadota</taxon>
        <taxon>Gammaproteobacteria</taxon>
        <taxon>Oceanospirillales</taxon>
        <taxon>Oceanospirillaceae</taxon>
        <taxon>Thalassolituus</taxon>
    </lineage>
</organism>
<dbReference type="EMBL" id="JAEDAH010000004">
    <property type="protein sequence ID" value="MCA6062159.1"/>
    <property type="molecule type" value="Genomic_DNA"/>
</dbReference>
<protein>
    <submittedName>
        <fullName evidence="1">Uncharacterized protein</fullName>
    </submittedName>
</protein>
<reference evidence="1 2" key="1">
    <citation type="submission" date="2020-12" db="EMBL/GenBank/DDBJ databases">
        <title>Novel Thalassolituus-related marine hydrocarbonoclastic bacteria mediated algae-derived hydrocarbons mineralization in twilight zone of the northern South China Sea.</title>
        <authorList>
            <person name="Dong C."/>
        </authorList>
    </citation>
    <scope>NUCLEOTIDE SEQUENCE [LARGE SCALE GENOMIC DNA]</scope>
    <source>
        <strain evidence="1 2">IMCC1826</strain>
    </source>
</reference>